<evidence type="ECO:0000259" key="10">
    <source>
        <dbReference type="PROSITE" id="PS50110"/>
    </source>
</evidence>
<dbReference type="PANTHER" id="PTHR43047:SF72">
    <property type="entry name" value="OSMOSENSING HISTIDINE PROTEIN KINASE SLN1"/>
    <property type="match status" value="1"/>
</dbReference>
<dbReference type="STRING" id="1759059.ATE48_15990"/>
<dbReference type="FunFam" id="1.10.287.130:FF:000001">
    <property type="entry name" value="Two-component sensor histidine kinase"/>
    <property type="match status" value="1"/>
</dbReference>
<dbReference type="SUPFAM" id="SSF55874">
    <property type="entry name" value="ATPase domain of HSP90 chaperone/DNA topoisomerase II/histidine kinase"/>
    <property type="match status" value="1"/>
</dbReference>
<dbReference type="SMART" id="SM00086">
    <property type="entry name" value="PAC"/>
    <property type="match status" value="2"/>
</dbReference>
<dbReference type="PRINTS" id="PR00344">
    <property type="entry name" value="BCTRLSENSOR"/>
</dbReference>
<dbReference type="NCBIfam" id="TIGR00229">
    <property type="entry name" value="sensory_box"/>
    <property type="match status" value="1"/>
</dbReference>
<dbReference type="Pfam" id="PF00512">
    <property type="entry name" value="HisKA"/>
    <property type="match status" value="1"/>
</dbReference>
<dbReference type="SMART" id="SM00388">
    <property type="entry name" value="HisKA"/>
    <property type="match status" value="1"/>
</dbReference>
<feature type="transmembrane region" description="Helical" evidence="8">
    <location>
        <begin position="54"/>
        <end position="72"/>
    </location>
</feature>
<dbReference type="GO" id="GO:0005886">
    <property type="term" value="C:plasma membrane"/>
    <property type="evidence" value="ECO:0007669"/>
    <property type="project" value="TreeGrafter"/>
</dbReference>
<feature type="transmembrane region" description="Helical" evidence="8">
    <location>
        <begin position="25"/>
        <end position="42"/>
    </location>
</feature>
<keyword evidence="4" id="KW-0808">Transferase</keyword>
<dbReference type="EC" id="2.7.13.3" evidence="2"/>
<feature type="transmembrane region" description="Helical" evidence="8">
    <location>
        <begin position="109"/>
        <end position="130"/>
    </location>
</feature>
<dbReference type="InterPro" id="IPR003661">
    <property type="entry name" value="HisK_dim/P_dom"/>
</dbReference>
<evidence type="ECO:0000256" key="8">
    <source>
        <dbReference type="SAM" id="Phobius"/>
    </source>
</evidence>
<dbReference type="Gene3D" id="3.40.50.2300">
    <property type="match status" value="1"/>
</dbReference>
<gene>
    <name evidence="12" type="ORF">ATE48_15990</name>
</gene>
<dbReference type="Gene3D" id="3.30.565.10">
    <property type="entry name" value="Histidine kinase-like ATPase, C-terminal domain"/>
    <property type="match status" value="1"/>
</dbReference>
<dbReference type="Pfam" id="PF13426">
    <property type="entry name" value="PAS_9"/>
    <property type="match status" value="1"/>
</dbReference>
<dbReference type="FunFam" id="3.30.565.10:FF:000010">
    <property type="entry name" value="Sensor histidine kinase RcsC"/>
    <property type="match status" value="1"/>
</dbReference>
<dbReference type="Gene3D" id="2.10.70.100">
    <property type="match status" value="1"/>
</dbReference>
<evidence type="ECO:0000313" key="13">
    <source>
        <dbReference type="Proteomes" id="UP000092498"/>
    </source>
</evidence>
<feature type="domain" description="Histidine kinase" evidence="9">
    <location>
        <begin position="509"/>
        <end position="727"/>
    </location>
</feature>
<dbReference type="PROSITE" id="PS50110">
    <property type="entry name" value="RESPONSE_REGULATORY"/>
    <property type="match status" value="1"/>
</dbReference>
<organism evidence="12 13">
    <name type="scientific">Candidatus Viadribacter manganicus</name>
    <dbReference type="NCBI Taxonomy" id="1759059"/>
    <lineage>
        <taxon>Bacteria</taxon>
        <taxon>Pseudomonadati</taxon>
        <taxon>Pseudomonadota</taxon>
        <taxon>Alphaproteobacteria</taxon>
        <taxon>Hyphomonadales</taxon>
        <taxon>Hyphomonadaceae</taxon>
        <taxon>Candidatus Viadribacter</taxon>
    </lineage>
</organism>
<dbReference type="CDD" id="cd16922">
    <property type="entry name" value="HATPase_EvgS-ArcB-TorS-like"/>
    <property type="match status" value="1"/>
</dbReference>
<dbReference type="CDD" id="cd00130">
    <property type="entry name" value="PAS"/>
    <property type="match status" value="1"/>
</dbReference>
<dbReference type="InterPro" id="IPR000014">
    <property type="entry name" value="PAS"/>
</dbReference>
<dbReference type="InterPro" id="IPR000700">
    <property type="entry name" value="PAS-assoc_C"/>
</dbReference>
<dbReference type="InterPro" id="IPR011006">
    <property type="entry name" value="CheY-like_superfamily"/>
</dbReference>
<dbReference type="SUPFAM" id="SSF55785">
    <property type="entry name" value="PYP-like sensor domain (PAS domain)"/>
    <property type="match status" value="2"/>
</dbReference>
<evidence type="ECO:0000313" key="12">
    <source>
        <dbReference type="EMBL" id="ANP47310.1"/>
    </source>
</evidence>
<dbReference type="SUPFAM" id="SSF52172">
    <property type="entry name" value="CheY-like"/>
    <property type="match status" value="1"/>
</dbReference>
<feature type="domain" description="PAC" evidence="11">
    <location>
        <begin position="250"/>
        <end position="302"/>
    </location>
</feature>
<dbReference type="SMART" id="SM00387">
    <property type="entry name" value="HATPase_c"/>
    <property type="match status" value="1"/>
</dbReference>
<evidence type="ECO:0000256" key="2">
    <source>
        <dbReference type="ARBA" id="ARBA00012438"/>
    </source>
</evidence>
<keyword evidence="8" id="KW-1133">Transmembrane helix</keyword>
<dbReference type="PROSITE" id="PS50109">
    <property type="entry name" value="HIS_KIN"/>
    <property type="match status" value="1"/>
</dbReference>
<keyword evidence="8" id="KW-0812">Transmembrane</keyword>
<keyword evidence="3 7" id="KW-0597">Phosphoprotein</keyword>
<dbReference type="GO" id="GO:0000155">
    <property type="term" value="F:phosphorelay sensor kinase activity"/>
    <property type="evidence" value="ECO:0007669"/>
    <property type="project" value="InterPro"/>
</dbReference>
<dbReference type="AlphaFoldDB" id="A0A1B1ALA7"/>
<evidence type="ECO:0000256" key="1">
    <source>
        <dbReference type="ARBA" id="ARBA00000085"/>
    </source>
</evidence>
<dbReference type="Pfam" id="PF02518">
    <property type="entry name" value="HATPase_c"/>
    <property type="match status" value="1"/>
</dbReference>
<dbReference type="SMART" id="SM00448">
    <property type="entry name" value="REC"/>
    <property type="match status" value="1"/>
</dbReference>
<evidence type="ECO:0000259" key="11">
    <source>
        <dbReference type="PROSITE" id="PS50113"/>
    </source>
</evidence>
<keyword evidence="6" id="KW-0902">Two-component regulatory system</keyword>
<dbReference type="Gene3D" id="3.30.450.20">
    <property type="entry name" value="PAS domain"/>
    <property type="match status" value="2"/>
</dbReference>
<keyword evidence="8" id="KW-0472">Membrane</keyword>
<evidence type="ECO:0000256" key="6">
    <source>
        <dbReference type="ARBA" id="ARBA00023012"/>
    </source>
</evidence>
<dbReference type="SUPFAM" id="SSF47384">
    <property type="entry name" value="Homodimeric domain of signal transducing histidine kinase"/>
    <property type="match status" value="1"/>
</dbReference>
<keyword evidence="13" id="KW-1185">Reference proteome</keyword>
<dbReference type="InterPro" id="IPR036890">
    <property type="entry name" value="HATPase_C_sf"/>
</dbReference>
<evidence type="ECO:0000256" key="7">
    <source>
        <dbReference type="PROSITE-ProRule" id="PRU00169"/>
    </source>
</evidence>
<dbReference type="KEGG" id="cbot:ATE48_15990"/>
<sequence length="882" mass="95544">MPASIALTILTGGIAAAIMGGPWPVGWCAIMAVLLILDTELYRRLDAAETKIEGGVLAGLCLWAAFCSGFYAMLPITLWLHGEAAGAAAAMLLWVAAVVRHFSPGASGALAIAVSGAAPPALSLLASPLMMASMSSQPDWDLAFIAAVGGGALMAYVTQARVSASQAERALRAAKQETNQEQVLAQLMLDQGESASMLVDHEGRVVAMSKTMRNAIHVQHPVGRRFEDMINWAPDRWRDAFARAMSGEVVRFEEDETRTPGGIRWFNWEARPWRNADGEVVGVVSHGNEITQLIQARAAAHANEERLLQALKIARSLVWEVDFKSRTISWHGDVEALYNRPFTFDQFMESRTGFLHEEDRLALRDYFISVGKGGGGSMEHRVLNDDGGVRWIEAWAQRVMGRSGGVRKIVVISKDITERKRQEAAFIGAMHRAEEGLKSRRALFGESAPVVEAIDEAAVNVAEMYERLDSLMEEMNARDVKLADTLASLRTAREEAESANISKSQFLTSMSHELRTPLNAIIGYSEMLMEEAEADDRDNDVADLQRVLSSARQLLHLINDILDLSKIEAGRMDAVASEFDVAGLLEEAADTVRPNVEKNGSTLKLEIAADVEAACTDAFKLNQCVLNILSNAAKFTKNGEIIVSARRAGDAIEIAVRDTGIGMTEEQIGRLFNAFEQADAMTARRYGGTGLGLALTRRIMQVLGGDVSVESVYGEGSTFTLRFPVHLNQAPVLARVDANAAAGQGNHRLVLMIDDEETARDLTARSLIRLGFDVRTATTGAEGIELARTLRPSLILLDINLPDVTGWDVLTVLNTGDAGGIPVIIHSIDDNRQRALSSGACEHLVKPADRDVLAAAALRFSRAPDTASPVDVPAVSHIAKTA</sequence>
<dbReference type="InterPro" id="IPR036097">
    <property type="entry name" value="HisK_dim/P_sf"/>
</dbReference>
<dbReference type="InterPro" id="IPR004358">
    <property type="entry name" value="Sig_transdc_His_kin-like_C"/>
</dbReference>
<dbReference type="InParanoid" id="A0A1B1ALA7"/>
<dbReference type="InterPro" id="IPR001610">
    <property type="entry name" value="PAC"/>
</dbReference>
<evidence type="ECO:0000256" key="5">
    <source>
        <dbReference type="ARBA" id="ARBA00022777"/>
    </source>
</evidence>
<evidence type="ECO:0000259" key="9">
    <source>
        <dbReference type="PROSITE" id="PS50109"/>
    </source>
</evidence>
<name>A0A1B1ALA7_9PROT</name>
<evidence type="ECO:0000256" key="3">
    <source>
        <dbReference type="ARBA" id="ARBA00022553"/>
    </source>
</evidence>
<dbReference type="InterPro" id="IPR013656">
    <property type="entry name" value="PAS_4"/>
</dbReference>
<dbReference type="EMBL" id="CP013244">
    <property type="protein sequence ID" value="ANP47310.1"/>
    <property type="molecule type" value="Genomic_DNA"/>
</dbReference>
<dbReference type="GO" id="GO:0009927">
    <property type="term" value="F:histidine phosphotransfer kinase activity"/>
    <property type="evidence" value="ECO:0007669"/>
    <property type="project" value="TreeGrafter"/>
</dbReference>
<feature type="domain" description="Response regulatory" evidence="10">
    <location>
        <begin position="749"/>
        <end position="861"/>
    </location>
</feature>
<comment type="catalytic activity">
    <reaction evidence="1">
        <text>ATP + protein L-histidine = ADP + protein N-phospho-L-histidine.</text>
        <dbReference type="EC" id="2.7.13.3"/>
    </reaction>
</comment>
<dbReference type="CDD" id="cd00082">
    <property type="entry name" value="HisKA"/>
    <property type="match status" value="1"/>
</dbReference>
<proteinExistence type="predicted"/>
<keyword evidence="5" id="KW-0418">Kinase</keyword>
<dbReference type="Proteomes" id="UP000092498">
    <property type="component" value="Chromosome"/>
</dbReference>
<evidence type="ECO:0000256" key="4">
    <source>
        <dbReference type="ARBA" id="ARBA00022679"/>
    </source>
</evidence>
<accession>A0A1B1ALA7</accession>
<feature type="domain" description="PAC" evidence="11">
    <location>
        <begin position="376"/>
        <end position="428"/>
    </location>
</feature>
<dbReference type="InterPro" id="IPR001789">
    <property type="entry name" value="Sig_transdc_resp-reg_receiver"/>
</dbReference>
<dbReference type="PROSITE" id="PS50113">
    <property type="entry name" value="PAC"/>
    <property type="match status" value="2"/>
</dbReference>
<dbReference type="Pfam" id="PF08448">
    <property type="entry name" value="PAS_4"/>
    <property type="match status" value="1"/>
</dbReference>
<dbReference type="RefSeq" id="WP_066773207.1">
    <property type="nucleotide sequence ID" value="NZ_CP013244.1"/>
</dbReference>
<feature type="transmembrane region" description="Helical" evidence="8">
    <location>
        <begin position="78"/>
        <end position="97"/>
    </location>
</feature>
<dbReference type="Gene3D" id="1.10.287.130">
    <property type="match status" value="1"/>
</dbReference>
<dbReference type="InterPro" id="IPR035965">
    <property type="entry name" value="PAS-like_dom_sf"/>
</dbReference>
<reference evidence="12 13" key="1">
    <citation type="submission" date="2015-11" db="EMBL/GenBank/DDBJ databases">
        <title>Whole-Genome Sequence of Candidatus Oderbacter manganicum from the National Park Lower Oder Valley, Germany.</title>
        <authorList>
            <person name="Braun B."/>
            <person name="Liere K."/>
            <person name="Szewzyk U."/>
        </authorList>
    </citation>
    <scope>NUCLEOTIDE SEQUENCE [LARGE SCALE GENOMIC DNA]</scope>
    <source>
        <strain evidence="12 13">OTSz_A_272</strain>
    </source>
</reference>
<dbReference type="PANTHER" id="PTHR43047">
    <property type="entry name" value="TWO-COMPONENT HISTIDINE PROTEIN KINASE"/>
    <property type="match status" value="1"/>
</dbReference>
<dbReference type="CDD" id="cd00156">
    <property type="entry name" value="REC"/>
    <property type="match status" value="1"/>
</dbReference>
<feature type="modified residue" description="4-aspartylphosphate" evidence="7">
    <location>
        <position position="798"/>
    </location>
</feature>
<protein>
    <recommendedName>
        <fullName evidence="2">histidine kinase</fullName>
        <ecNumber evidence="2">2.7.13.3</ecNumber>
    </recommendedName>
</protein>
<dbReference type="InterPro" id="IPR003594">
    <property type="entry name" value="HATPase_dom"/>
</dbReference>
<dbReference type="Pfam" id="PF00072">
    <property type="entry name" value="Response_reg"/>
    <property type="match status" value="1"/>
</dbReference>
<dbReference type="InterPro" id="IPR005467">
    <property type="entry name" value="His_kinase_dom"/>
</dbReference>